<dbReference type="FunFam" id="1.10.540.10:FF:000002">
    <property type="entry name" value="Acyl-CoA dehydrogenase FadE19"/>
    <property type="match status" value="1"/>
</dbReference>
<feature type="domain" description="Acyl-CoA oxidase/dehydrogenase middle" evidence="16">
    <location>
        <begin position="122"/>
        <end position="217"/>
    </location>
</feature>
<evidence type="ECO:0000256" key="13">
    <source>
        <dbReference type="ARBA" id="ARBA00072305"/>
    </source>
</evidence>
<organism evidence="18 19">
    <name type="scientific">Caballeronia zhejiangensis</name>
    <dbReference type="NCBI Taxonomy" id="871203"/>
    <lineage>
        <taxon>Bacteria</taxon>
        <taxon>Pseudomonadati</taxon>
        <taxon>Pseudomonadota</taxon>
        <taxon>Betaproteobacteria</taxon>
        <taxon>Burkholderiales</taxon>
        <taxon>Burkholderiaceae</taxon>
        <taxon>Caballeronia</taxon>
    </lineage>
</organism>
<keyword evidence="3" id="KW-0285">Flavoprotein</keyword>
<dbReference type="InterPro" id="IPR036250">
    <property type="entry name" value="AcylCo_DH-like_C"/>
</dbReference>
<evidence type="ECO:0000259" key="16">
    <source>
        <dbReference type="Pfam" id="PF02770"/>
    </source>
</evidence>
<dbReference type="Gene3D" id="2.40.110.10">
    <property type="entry name" value="Butyryl-CoA Dehydrogenase, subunit A, domain 2"/>
    <property type="match status" value="1"/>
</dbReference>
<dbReference type="FunFam" id="1.20.140.10:FF:000004">
    <property type="entry name" value="Acyl-CoA dehydrogenase FadE25"/>
    <property type="match status" value="1"/>
</dbReference>
<dbReference type="InterPro" id="IPR006089">
    <property type="entry name" value="Acyl-CoA_DH_CS"/>
</dbReference>
<dbReference type="RefSeq" id="WP_033536104.1">
    <property type="nucleotide sequence ID" value="NZ_CP084284.1"/>
</dbReference>
<dbReference type="GO" id="GO:0003995">
    <property type="term" value="F:acyl-CoA dehydrogenase activity"/>
    <property type="evidence" value="ECO:0007669"/>
    <property type="project" value="InterPro"/>
</dbReference>
<evidence type="ECO:0000256" key="4">
    <source>
        <dbReference type="ARBA" id="ARBA00022801"/>
    </source>
</evidence>
<proteinExistence type="inferred from homology"/>
<dbReference type="InterPro" id="IPR009100">
    <property type="entry name" value="AcylCoA_DH/oxidase_NM_dom_sf"/>
</dbReference>
<comment type="function">
    <text evidence="8">Catalyzes the conversion 3-sulfinopropanoyl-CoA (3SP-CoA) to propanoyl-CoA by abstraction of sulfite. Does not show dehydrogenase activity.</text>
</comment>
<evidence type="ECO:0000259" key="17">
    <source>
        <dbReference type="Pfam" id="PF02771"/>
    </source>
</evidence>
<dbReference type="Pfam" id="PF00441">
    <property type="entry name" value="Acyl-CoA_dh_1"/>
    <property type="match status" value="1"/>
</dbReference>
<dbReference type="EC" id="1.3.8.10" evidence="10"/>
<dbReference type="InterPro" id="IPR013786">
    <property type="entry name" value="AcylCoA_DH/ox_N"/>
</dbReference>
<accession>A0A656QPQ7</accession>
<dbReference type="InterPro" id="IPR046373">
    <property type="entry name" value="Acyl-CoA_Oxase/DH_mid-dom_sf"/>
</dbReference>
<comment type="cofactor">
    <cofactor evidence="1">
        <name>FAD</name>
        <dbReference type="ChEBI" id="CHEBI:57692"/>
    </cofactor>
</comment>
<evidence type="ECO:0000256" key="11">
    <source>
        <dbReference type="ARBA" id="ARBA00066461"/>
    </source>
</evidence>
<evidence type="ECO:0000256" key="3">
    <source>
        <dbReference type="ARBA" id="ARBA00022630"/>
    </source>
</evidence>
<reference evidence="18 19" key="1">
    <citation type="submission" date="2014-03" db="EMBL/GenBank/DDBJ databases">
        <title>Draft Genome Sequences of Four Burkholderia Strains.</title>
        <authorList>
            <person name="Liu X.Y."/>
            <person name="Li C.X."/>
            <person name="Xu J.H."/>
        </authorList>
    </citation>
    <scope>NUCLEOTIDE SEQUENCE [LARGE SCALE GENOMIC DNA]</scope>
    <source>
        <strain evidence="18 19">OP-1</strain>
    </source>
</reference>
<evidence type="ECO:0000256" key="1">
    <source>
        <dbReference type="ARBA" id="ARBA00001974"/>
    </source>
</evidence>
<dbReference type="PROSITE" id="PS00073">
    <property type="entry name" value="ACYL_COA_DH_2"/>
    <property type="match status" value="1"/>
</dbReference>
<dbReference type="PANTHER" id="PTHR43884">
    <property type="entry name" value="ACYL-COA DEHYDROGENASE"/>
    <property type="match status" value="1"/>
</dbReference>
<dbReference type="InterPro" id="IPR037069">
    <property type="entry name" value="AcylCoA_DH/ox_N_sf"/>
</dbReference>
<evidence type="ECO:0000256" key="2">
    <source>
        <dbReference type="ARBA" id="ARBA00009347"/>
    </source>
</evidence>
<name>A0A656QPQ7_9BURK</name>
<dbReference type="SUPFAM" id="SSF47203">
    <property type="entry name" value="Acyl-CoA dehydrogenase C-terminal domain-like"/>
    <property type="match status" value="1"/>
</dbReference>
<evidence type="ECO:0000256" key="8">
    <source>
        <dbReference type="ARBA" id="ARBA00058152"/>
    </source>
</evidence>
<evidence type="ECO:0000256" key="10">
    <source>
        <dbReference type="ARBA" id="ARBA00066362"/>
    </source>
</evidence>
<dbReference type="Gene3D" id="1.20.140.10">
    <property type="entry name" value="Butyryl-CoA Dehydrogenase, subunit A, domain 3"/>
    <property type="match status" value="1"/>
</dbReference>
<evidence type="ECO:0000256" key="7">
    <source>
        <dbReference type="ARBA" id="ARBA00052938"/>
    </source>
</evidence>
<dbReference type="EMBL" id="JFHD01000009">
    <property type="protein sequence ID" value="KDR30439.1"/>
    <property type="molecule type" value="Genomic_DNA"/>
</dbReference>
<dbReference type="InterPro" id="IPR006091">
    <property type="entry name" value="Acyl-CoA_Oxase/DH_mid-dom"/>
</dbReference>
<dbReference type="InterPro" id="IPR009075">
    <property type="entry name" value="AcylCo_DH/oxidase_C"/>
</dbReference>
<feature type="domain" description="Acyl-CoA dehydrogenase/oxidase C-terminal" evidence="15">
    <location>
        <begin position="229"/>
        <end position="377"/>
    </location>
</feature>
<evidence type="ECO:0000256" key="5">
    <source>
        <dbReference type="ARBA" id="ARBA00022827"/>
    </source>
</evidence>
<dbReference type="Pfam" id="PF02770">
    <property type="entry name" value="Acyl-CoA_dh_M"/>
    <property type="match status" value="1"/>
</dbReference>
<evidence type="ECO:0000256" key="14">
    <source>
        <dbReference type="ARBA" id="ARBA00075603"/>
    </source>
</evidence>
<dbReference type="Gene3D" id="1.10.540.10">
    <property type="entry name" value="Acyl-CoA dehydrogenase/oxidase, N-terminal domain"/>
    <property type="match status" value="1"/>
</dbReference>
<dbReference type="SUPFAM" id="SSF56645">
    <property type="entry name" value="Acyl-CoA dehydrogenase NM domain-like"/>
    <property type="match status" value="1"/>
</dbReference>
<protein>
    <recommendedName>
        <fullName evidence="12">3-sulfinopropanoyl-CoA desulfinase</fullName>
        <ecNumber evidence="10">1.3.8.10</ecNumber>
        <ecNumber evidence="11">3.13.1.4</ecNumber>
    </recommendedName>
    <alternativeName>
        <fullName evidence="14">3-sulfinopropionyl coenzyme A desulfinase</fullName>
    </alternativeName>
    <alternativeName>
        <fullName evidence="13">Cyclohex-1-ene-1-carbonyl-CoA dehydrogenase</fullName>
    </alternativeName>
</protein>
<comment type="similarity">
    <text evidence="2">Belongs to the acyl-CoA dehydrogenase family.</text>
</comment>
<dbReference type="PIRSF" id="PIRSF016578">
    <property type="entry name" value="HsaA"/>
    <property type="match status" value="1"/>
</dbReference>
<comment type="caution">
    <text evidence="18">The sequence shown here is derived from an EMBL/GenBank/DDBJ whole genome shotgun (WGS) entry which is preliminary data.</text>
</comment>
<evidence type="ECO:0000256" key="9">
    <source>
        <dbReference type="ARBA" id="ARBA00065214"/>
    </source>
</evidence>
<dbReference type="FunFam" id="2.40.110.10:FF:000001">
    <property type="entry name" value="Acyl-CoA dehydrogenase, mitochondrial"/>
    <property type="match status" value="1"/>
</dbReference>
<dbReference type="EC" id="3.13.1.4" evidence="11"/>
<keyword evidence="4" id="KW-0378">Hydrolase</keyword>
<dbReference type="Proteomes" id="UP000027451">
    <property type="component" value="Unassembled WGS sequence"/>
</dbReference>
<comment type="subunit">
    <text evidence="9">Homotrimer or homotetramer.</text>
</comment>
<feature type="domain" description="Acyl-CoA dehydrogenase/oxidase N-terminal" evidence="17">
    <location>
        <begin position="6"/>
        <end position="118"/>
    </location>
</feature>
<sequence>MDAFLTEEQRMIRDAARQFATEALAPNAGQWDKDGAIPDAVVRQLGELGLLGMIVPAELGGTFSDYTAYALAMEEIAAGCASCATMMSVHNSVGCGPILAYGTDAQKAEWLPKLASGEVIGAFCLTEPQAGSEANNLRVRAVEKDGKWVISGNKQFVTNGKRAGVAIVFAVTDPDQGKRGLSAFVVPTDTPGFNVGAPEHKLGIRASDTCPINFDDCAIPAANLLGKRGEGLKIALSNLEGGRIGIAAQALGIARAAFDAARAYAKERVQFGKPIQEHQSVANMLADMQTQINAARLLIHHAARMRTEGVPCLSEASQAKLYASEMAERVCSDAIQIHGGYGYLQDYPVERHYRDARITQIYEGTSEVQRMVIARNV</sequence>
<comment type="catalytic activity">
    <reaction evidence="7">
        <text>3-sulfinopropanoyl-CoA + H2O = propanoyl-CoA + sulfite + H(+)</text>
        <dbReference type="Rhea" id="RHEA:41624"/>
        <dbReference type="ChEBI" id="CHEBI:15377"/>
        <dbReference type="ChEBI" id="CHEBI:15378"/>
        <dbReference type="ChEBI" id="CHEBI:17359"/>
        <dbReference type="ChEBI" id="CHEBI:57392"/>
        <dbReference type="ChEBI" id="CHEBI:78349"/>
        <dbReference type="EC" id="3.13.1.4"/>
    </reaction>
    <physiologicalReaction direction="left-to-right" evidence="7">
        <dbReference type="Rhea" id="RHEA:41625"/>
    </physiologicalReaction>
</comment>
<keyword evidence="6" id="KW-0560">Oxidoreductase</keyword>
<gene>
    <name evidence="18" type="ORF">BG60_38065</name>
</gene>
<evidence type="ECO:0000313" key="18">
    <source>
        <dbReference type="EMBL" id="KDR30439.1"/>
    </source>
</evidence>
<dbReference type="OrthoDB" id="9770681at2"/>
<evidence type="ECO:0000259" key="15">
    <source>
        <dbReference type="Pfam" id="PF00441"/>
    </source>
</evidence>
<keyword evidence="19" id="KW-1185">Reference proteome</keyword>
<dbReference type="GO" id="GO:0050660">
    <property type="term" value="F:flavin adenine dinucleotide binding"/>
    <property type="evidence" value="ECO:0007669"/>
    <property type="project" value="InterPro"/>
</dbReference>
<evidence type="ECO:0000256" key="6">
    <source>
        <dbReference type="ARBA" id="ARBA00023002"/>
    </source>
</evidence>
<evidence type="ECO:0000313" key="19">
    <source>
        <dbReference type="Proteomes" id="UP000027451"/>
    </source>
</evidence>
<keyword evidence="5" id="KW-0274">FAD</keyword>
<dbReference type="Pfam" id="PF02771">
    <property type="entry name" value="Acyl-CoA_dh_N"/>
    <property type="match status" value="1"/>
</dbReference>
<dbReference type="AlphaFoldDB" id="A0A656QPQ7"/>
<evidence type="ECO:0000256" key="12">
    <source>
        <dbReference type="ARBA" id="ARBA00068311"/>
    </source>
</evidence>
<dbReference type="GO" id="GO:0016787">
    <property type="term" value="F:hydrolase activity"/>
    <property type="evidence" value="ECO:0007669"/>
    <property type="project" value="UniProtKB-KW"/>
</dbReference>
<dbReference type="PANTHER" id="PTHR43884:SF12">
    <property type="entry name" value="ISOVALERYL-COA DEHYDROGENASE, MITOCHONDRIAL-RELATED"/>
    <property type="match status" value="1"/>
</dbReference>